<proteinExistence type="predicted"/>
<keyword evidence="4" id="KW-1185">Reference proteome</keyword>
<dbReference type="EMBL" id="CP043494">
    <property type="protein sequence ID" value="WNG51147.1"/>
    <property type="molecule type" value="Genomic_DNA"/>
</dbReference>
<feature type="region of interest" description="Disordered" evidence="1">
    <location>
        <begin position="147"/>
        <end position="170"/>
    </location>
</feature>
<keyword evidence="2" id="KW-0732">Signal</keyword>
<feature type="chain" id="PRO_5046409170" description="Outer membrane protein beta-barrel domain-containing protein" evidence="2">
    <location>
        <begin position="22"/>
        <end position="339"/>
    </location>
</feature>
<dbReference type="Proteomes" id="UP001611383">
    <property type="component" value="Chromosome"/>
</dbReference>
<protein>
    <recommendedName>
        <fullName evidence="5">Outer membrane protein beta-barrel domain-containing protein</fullName>
    </recommendedName>
</protein>
<feature type="region of interest" description="Disordered" evidence="1">
    <location>
        <begin position="26"/>
        <end position="99"/>
    </location>
</feature>
<sequence>MKVKILAGLVTALFYGGAAMAQDVDDSNLGSEQQSPDNIGGSGQDDAVILDQQDVAPVPGSDIQDQGVGGSGDQGLSGDVNQDAFGGSGQVGQGHAKPGIPMQGQGGVTLYCTPVDQQSTGGSGMIHSDPQSSLERDYDVGSVDVAPAPDDQAFGGSGYEAQPKDQGQDKGDMRGLSVLIGGGVEGYTGGLAPEINPGATAGVTAALRPSKVFGLELGYSGAVNNLETDVGGTGPDIVRNGAVANVTLGLTAAPIQPYVLGGFGMNWYNVRNGEALGFSDDTNSRVPVGVGLRTHIGDFTADARVNYNFLIADDFAAGVDQGDAGTGSYNGTINLGGTF</sequence>
<dbReference type="SUPFAM" id="SSF56925">
    <property type="entry name" value="OMPA-like"/>
    <property type="match status" value="1"/>
</dbReference>
<reference evidence="3 4" key="1">
    <citation type="submission" date="2019-08" db="EMBL/GenBank/DDBJ databases">
        <title>Archangium and Cystobacter genomes.</title>
        <authorList>
            <person name="Chen I.-C.K."/>
            <person name="Wielgoss S."/>
        </authorList>
    </citation>
    <scope>NUCLEOTIDE SEQUENCE [LARGE SCALE GENOMIC DNA]</scope>
    <source>
        <strain evidence="3 4">Cbm 6</strain>
    </source>
</reference>
<evidence type="ECO:0008006" key="5">
    <source>
        <dbReference type="Google" id="ProtNLM"/>
    </source>
</evidence>
<organism evidence="3 4">
    <name type="scientific">Archangium minus</name>
    <dbReference type="NCBI Taxonomy" id="83450"/>
    <lineage>
        <taxon>Bacteria</taxon>
        <taxon>Pseudomonadati</taxon>
        <taxon>Myxococcota</taxon>
        <taxon>Myxococcia</taxon>
        <taxon>Myxococcales</taxon>
        <taxon>Cystobacterineae</taxon>
        <taxon>Archangiaceae</taxon>
        <taxon>Archangium</taxon>
    </lineage>
</organism>
<evidence type="ECO:0000256" key="1">
    <source>
        <dbReference type="SAM" id="MobiDB-lite"/>
    </source>
</evidence>
<evidence type="ECO:0000256" key="2">
    <source>
        <dbReference type="SAM" id="SignalP"/>
    </source>
</evidence>
<dbReference type="Gene3D" id="2.40.160.20">
    <property type="match status" value="1"/>
</dbReference>
<gene>
    <name evidence="3" type="ORF">F0U60_48735</name>
</gene>
<evidence type="ECO:0000313" key="4">
    <source>
        <dbReference type="Proteomes" id="UP001611383"/>
    </source>
</evidence>
<evidence type="ECO:0000313" key="3">
    <source>
        <dbReference type="EMBL" id="WNG51147.1"/>
    </source>
</evidence>
<name>A0ABY9X6X2_9BACT</name>
<dbReference type="RefSeq" id="WP_395811079.1">
    <property type="nucleotide sequence ID" value="NZ_CP043494.1"/>
</dbReference>
<accession>A0ABY9X6X2</accession>
<feature type="signal peptide" evidence="2">
    <location>
        <begin position="1"/>
        <end position="21"/>
    </location>
</feature>
<dbReference type="InterPro" id="IPR011250">
    <property type="entry name" value="OMP/PagP_B-barrel"/>
</dbReference>
<feature type="compositionally biased region" description="Polar residues" evidence="1">
    <location>
        <begin position="28"/>
        <end position="37"/>
    </location>
</feature>